<evidence type="ECO:0000256" key="1">
    <source>
        <dbReference type="SAM" id="MobiDB-lite"/>
    </source>
</evidence>
<gene>
    <name evidence="2" type="ORF">GMARGA_LOCUS14052</name>
</gene>
<sequence>MDDEEECGTSGSIESNKTRIINQSNDSSTLLSLIRESRVDMTITT</sequence>
<organism evidence="2 3">
    <name type="scientific">Gigaspora margarita</name>
    <dbReference type="NCBI Taxonomy" id="4874"/>
    <lineage>
        <taxon>Eukaryota</taxon>
        <taxon>Fungi</taxon>
        <taxon>Fungi incertae sedis</taxon>
        <taxon>Mucoromycota</taxon>
        <taxon>Glomeromycotina</taxon>
        <taxon>Glomeromycetes</taxon>
        <taxon>Diversisporales</taxon>
        <taxon>Gigasporaceae</taxon>
        <taxon>Gigaspora</taxon>
    </lineage>
</organism>
<reference evidence="2 3" key="1">
    <citation type="submission" date="2021-06" db="EMBL/GenBank/DDBJ databases">
        <authorList>
            <person name="Kallberg Y."/>
            <person name="Tangrot J."/>
            <person name="Rosling A."/>
        </authorList>
    </citation>
    <scope>NUCLEOTIDE SEQUENCE [LARGE SCALE GENOMIC DNA]</scope>
    <source>
        <strain evidence="2 3">120-4 pot B 10/14</strain>
    </source>
</reference>
<protein>
    <submittedName>
        <fullName evidence="2">34430_t:CDS:1</fullName>
    </submittedName>
</protein>
<dbReference type="EMBL" id="CAJVQB010009166">
    <property type="protein sequence ID" value="CAG8727365.1"/>
    <property type="molecule type" value="Genomic_DNA"/>
</dbReference>
<comment type="caution">
    <text evidence="2">The sequence shown here is derived from an EMBL/GenBank/DDBJ whole genome shotgun (WGS) entry which is preliminary data.</text>
</comment>
<accession>A0ABN7V4V5</accession>
<proteinExistence type="predicted"/>
<feature type="compositionally biased region" description="Polar residues" evidence="1">
    <location>
        <begin position="9"/>
        <end position="20"/>
    </location>
</feature>
<feature type="region of interest" description="Disordered" evidence="1">
    <location>
        <begin position="1"/>
        <end position="20"/>
    </location>
</feature>
<evidence type="ECO:0000313" key="3">
    <source>
        <dbReference type="Proteomes" id="UP000789901"/>
    </source>
</evidence>
<evidence type="ECO:0000313" key="2">
    <source>
        <dbReference type="EMBL" id="CAG8727365.1"/>
    </source>
</evidence>
<dbReference type="Proteomes" id="UP000789901">
    <property type="component" value="Unassembled WGS sequence"/>
</dbReference>
<name>A0ABN7V4V5_GIGMA</name>
<keyword evidence="3" id="KW-1185">Reference proteome</keyword>